<gene>
    <name evidence="1" type="ORF">HaLaN_14869</name>
</gene>
<dbReference type="AlphaFoldDB" id="A0A699ZGU9"/>
<name>A0A699ZGU9_HAELA</name>
<evidence type="ECO:0000313" key="2">
    <source>
        <dbReference type="Proteomes" id="UP000485058"/>
    </source>
</evidence>
<feature type="non-terminal residue" evidence="1">
    <location>
        <position position="1"/>
    </location>
</feature>
<sequence>PQVKPPDHQVTATVQGPSSCWSTWRSRFSAASSALMPRTTKRSIATPFTQYICRRSSSYGKVTTETSSEVAVINES</sequence>
<evidence type="ECO:0000313" key="1">
    <source>
        <dbReference type="EMBL" id="GFH18124.1"/>
    </source>
</evidence>
<dbReference type="EMBL" id="BLLF01001250">
    <property type="protein sequence ID" value="GFH18124.1"/>
    <property type="molecule type" value="Genomic_DNA"/>
</dbReference>
<dbReference type="Proteomes" id="UP000485058">
    <property type="component" value="Unassembled WGS sequence"/>
</dbReference>
<reference evidence="1 2" key="1">
    <citation type="submission" date="2020-02" db="EMBL/GenBank/DDBJ databases">
        <title>Draft genome sequence of Haematococcus lacustris strain NIES-144.</title>
        <authorList>
            <person name="Morimoto D."/>
            <person name="Nakagawa S."/>
            <person name="Yoshida T."/>
            <person name="Sawayama S."/>
        </authorList>
    </citation>
    <scope>NUCLEOTIDE SEQUENCE [LARGE SCALE GENOMIC DNA]</scope>
    <source>
        <strain evidence="1 2">NIES-144</strain>
    </source>
</reference>
<comment type="caution">
    <text evidence="1">The sequence shown here is derived from an EMBL/GenBank/DDBJ whole genome shotgun (WGS) entry which is preliminary data.</text>
</comment>
<feature type="non-terminal residue" evidence="1">
    <location>
        <position position="76"/>
    </location>
</feature>
<accession>A0A699ZGU9</accession>
<organism evidence="1 2">
    <name type="scientific">Haematococcus lacustris</name>
    <name type="common">Green alga</name>
    <name type="synonym">Haematococcus pluvialis</name>
    <dbReference type="NCBI Taxonomy" id="44745"/>
    <lineage>
        <taxon>Eukaryota</taxon>
        <taxon>Viridiplantae</taxon>
        <taxon>Chlorophyta</taxon>
        <taxon>core chlorophytes</taxon>
        <taxon>Chlorophyceae</taxon>
        <taxon>CS clade</taxon>
        <taxon>Chlamydomonadales</taxon>
        <taxon>Haematococcaceae</taxon>
        <taxon>Haematococcus</taxon>
    </lineage>
</organism>
<proteinExistence type="predicted"/>
<keyword evidence="2" id="KW-1185">Reference proteome</keyword>
<protein>
    <submittedName>
        <fullName evidence="1">Uncharacterized protein</fullName>
    </submittedName>
</protein>